<dbReference type="AlphaFoldDB" id="A0A3P7KZF0"/>
<proteinExistence type="predicted"/>
<reference evidence="1 2" key="1">
    <citation type="submission" date="2018-11" db="EMBL/GenBank/DDBJ databases">
        <authorList>
            <consortium name="Pathogen Informatics"/>
        </authorList>
    </citation>
    <scope>NUCLEOTIDE SEQUENCE [LARGE SCALE GENOMIC DNA]</scope>
</reference>
<organism evidence="1 2">
    <name type="scientific">Dibothriocephalus latus</name>
    <name type="common">Fish tapeworm</name>
    <name type="synonym">Diphyllobothrium latum</name>
    <dbReference type="NCBI Taxonomy" id="60516"/>
    <lineage>
        <taxon>Eukaryota</taxon>
        <taxon>Metazoa</taxon>
        <taxon>Spiralia</taxon>
        <taxon>Lophotrochozoa</taxon>
        <taxon>Platyhelminthes</taxon>
        <taxon>Cestoda</taxon>
        <taxon>Eucestoda</taxon>
        <taxon>Diphyllobothriidea</taxon>
        <taxon>Diphyllobothriidae</taxon>
        <taxon>Dibothriocephalus</taxon>
    </lineage>
</organism>
<dbReference type="OrthoDB" id="10645007at2759"/>
<keyword evidence="2" id="KW-1185">Reference proteome</keyword>
<name>A0A3P7KZF0_DIBLA</name>
<dbReference type="Proteomes" id="UP000281553">
    <property type="component" value="Unassembled WGS sequence"/>
</dbReference>
<sequence length="78" mass="8330">MESGSVTRVILDCKEGTKEPLVEVDPDFVKHLKPHQVQVIPRGGLMEPQFLVLPVPGGAPAHPFGGSVVVPVDLVLPQ</sequence>
<accession>A0A3P7KZF0</accession>
<evidence type="ECO:0000313" key="1">
    <source>
        <dbReference type="EMBL" id="VDN09874.1"/>
    </source>
</evidence>
<evidence type="ECO:0000313" key="2">
    <source>
        <dbReference type="Proteomes" id="UP000281553"/>
    </source>
</evidence>
<dbReference type="EMBL" id="UYRU01047976">
    <property type="protein sequence ID" value="VDN09874.1"/>
    <property type="molecule type" value="Genomic_DNA"/>
</dbReference>
<protein>
    <submittedName>
        <fullName evidence="1">Uncharacterized protein</fullName>
    </submittedName>
</protein>
<gene>
    <name evidence="1" type="ORF">DILT_LOCUS5705</name>
</gene>